<dbReference type="PANTHER" id="PTHR34975">
    <property type="entry name" value="SPORE GERMINATION PROTEIN A2"/>
    <property type="match status" value="1"/>
</dbReference>
<dbReference type="PANTHER" id="PTHR34975:SF2">
    <property type="entry name" value="SPORE GERMINATION PROTEIN A2"/>
    <property type="match status" value="1"/>
</dbReference>
<comment type="caution">
    <text evidence="9">The sequence shown here is derived from an EMBL/GenBank/DDBJ whole genome shotgun (WGS) entry which is preliminary data.</text>
</comment>
<proteinExistence type="inferred from homology"/>
<feature type="transmembrane region" description="Helical" evidence="8">
    <location>
        <begin position="153"/>
        <end position="172"/>
    </location>
</feature>
<dbReference type="NCBIfam" id="TIGR00912">
    <property type="entry name" value="2A0309"/>
    <property type="match status" value="1"/>
</dbReference>
<accession>A0A6I3SHC4</accession>
<keyword evidence="5 8" id="KW-0812">Transmembrane</keyword>
<feature type="transmembrane region" description="Helical" evidence="8">
    <location>
        <begin position="15"/>
        <end position="36"/>
    </location>
</feature>
<keyword evidence="6 8" id="KW-1133">Transmembrane helix</keyword>
<dbReference type="GO" id="GO:0009847">
    <property type="term" value="P:spore germination"/>
    <property type="evidence" value="ECO:0007669"/>
    <property type="project" value="InterPro"/>
</dbReference>
<evidence type="ECO:0000256" key="2">
    <source>
        <dbReference type="ARBA" id="ARBA00007998"/>
    </source>
</evidence>
<evidence type="ECO:0000256" key="1">
    <source>
        <dbReference type="ARBA" id="ARBA00004141"/>
    </source>
</evidence>
<keyword evidence="4" id="KW-0309">Germination</keyword>
<feature type="transmembrane region" description="Helical" evidence="8">
    <location>
        <begin position="309"/>
        <end position="326"/>
    </location>
</feature>
<feature type="transmembrane region" description="Helical" evidence="8">
    <location>
        <begin position="346"/>
        <end position="364"/>
    </location>
</feature>
<dbReference type="RefSeq" id="WP_155475308.1">
    <property type="nucleotide sequence ID" value="NZ_WNKU01000003.1"/>
</dbReference>
<evidence type="ECO:0000256" key="4">
    <source>
        <dbReference type="ARBA" id="ARBA00022544"/>
    </source>
</evidence>
<evidence type="ECO:0000256" key="7">
    <source>
        <dbReference type="ARBA" id="ARBA00023136"/>
    </source>
</evidence>
<feature type="transmembrane region" description="Helical" evidence="8">
    <location>
        <begin position="89"/>
        <end position="108"/>
    </location>
</feature>
<sequence length="369" mass="40665">MATGSDHAINRESKIGVYEAVCWVAMMIVPKVMLTSPRDALEAVGPSAWLMTSVSAGTALLAFFLIYILAKRFPKDDLVSILEKTCGRFLGGLISLIMASLFFANGALVSREFVDMLKIFALPMSPPGFLLALFGIGVATLLYLGFETVSRTTSLFAAPLLVGLLAIILLAIPLYRPSFLTPIFGYGIDKTILVGISRSSAYGDIVALAFISPTLQGVNHLRKSGIISLLISGLLLALAFVSMSLLSPYFVAMENTVPMLLVARSIEFGRFFQRFESIFMLIWAISSLLLVTVNLYLASNIYCKVFRIHDDRVMVLPMTVIFITIADFPRDMMVLTSNYIHGLRTYGWIIYFGTPLLALLLAWIRRKQG</sequence>
<comment type="similarity">
    <text evidence="2">Belongs to the amino acid-polyamine-organocation (APC) superfamily. Spore germination protein (SGP) (TC 2.A.3.9) family.</text>
</comment>
<dbReference type="EMBL" id="WNKU01000003">
    <property type="protein sequence ID" value="MTV48192.1"/>
    <property type="molecule type" value="Genomic_DNA"/>
</dbReference>
<feature type="transmembrane region" description="Helical" evidence="8">
    <location>
        <begin position="192"/>
        <end position="215"/>
    </location>
</feature>
<dbReference type="AlphaFoldDB" id="A0A6I3SHC4"/>
<keyword evidence="3" id="KW-0813">Transport</keyword>
<evidence type="ECO:0000313" key="9">
    <source>
        <dbReference type="EMBL" id="MTV48192.1"/>
    </source>
</evidence>
<gene>
    <name evidence="9" type="ORF">GJ688_04235</name>
</gene>
<dbReference type="GO" id="GO:0016020">
    <property type="term" value="C:membrane"/>
    <property type="evidence" value="ECO:0007669"/>
    <property type="project" value="UniProtKB-SubCell"/>
</dbReference>
<dbReference type="Pfam" id="PF03845">
    <property type="entry name" value="Spore_permease"/>
    <property type="match status" value="1"/>
</dbReference>
<keyword evidence="10" id="KW-1185">Reference proteome</keyword>
<name>A0A6I3SHC4_HELMO</name>
<keyword evidence="7 8" id="KW-0472">Membrane</keyword>
<evidence type="ECO:0000256" key="3">
    <source>
        <dbReference type="ARBA" id="ARBA00022448"/>
    </source>
</evidence>
<comment type="subcellular location">
    <subcellularLocation>
        <location evidence="1">Membrane</location>
        <topology evidence="1">Multi-pass membrane protein</topology>
    </subcellularLocation>
</comment>
<reference evidence="9 10" key="1">
    <citation type="submission" date="2019-11" db="EMBL/GenBank/DDBJ databases">
        <title>Whole-genome sequence of a the green, strictly anaerobic photosynthetic bacterium Heliobacillus mobilis DSM 6151.</title>
        <authorList>
            <person name="Kyndt J.A."/>
            <person name="Meyer T.E."/>
        </authorList>
    </citation>
    <scope>NUCLEOTIDE SEQUENCE [LARGE SCALE GENOMIC DNA]</scope>
    <source>
        <strain evidence="9 10">DSM 6151</strain>
    </source>
</reference>
<evidence type="ECO:0000256" key="8">
    <source>
        <dbReference type="SAM" id="Phobius"/>
    </source>
</evidence>
<dbReference type="InterPro" id="IPR004761">
    <property type="entry name" value="Spore_GerAB"/>
</dbReference>
<feature type="transmembrane region" description="Helical" evidence="8">
    <location>
        <begin position="48"/>
        <end position="69"/>
    </location>
</feature>
<evidence type="ECO:0000256" key="5">
    <source>
        <dbReference type="ARBA" id="ARBA00022692"/>
    </source>
</evidence>
<dbReference type="Proteomes" id="UP000430670">
    <property type="component" value="Unassembled WGS sequence"/>
</dbReference>
<feature type="transmembrane region" description="Helical" evidence="8">
    <location>
        <begin position="278"/>
        <end position="297"/>
    </location>
</feature>
<evidence type="ECO:0000313" key="10">
    <source>
        <dbReference type="Proteomes" id="UP000430670"/>
    </source>
</evidence>
<feature type="transmembrane region" description="Helical" evidence="8">
    <location>
        <begin position="227"/>
        <end position="251"/>
    </location>
</feature>
<evidence type="ECO:0000256" key="6">
    <source>
        <dbReference type="ARBA" id="ARBA00022989"/>
    </source>
</evidence>
<feature type="transmembrane region" description="Helical" evidence="8">
    <location>
        <begin position="128"/>
        <end position="146"/>
    </location>
</feature>
<dbReference type="OrthoDB" id="1675410at2"/>
<dbReference type="Gene3D" id="1.20.1740.10">
    <property type="entry name" value="Amino acid/polyamine transporter I"/>
    <property type="match status" value="1"/>
</dbReference>
<organism evidence="9 10">
    <name type="scientific">Heliobacterium mobile</name>
    <name type="common">Heliobacillus mobilis</name>
    <dbReference type="NCBI Taxonomy" id="28064"/>
    <lineage>
        <taxon>Bacteria</taxon>
        <taxon>Bacillati</taxon>
        <taxon>Bacillota</taxon>
        <taxon>Clostridia</taxon>
        <taxon>Eubacteriales</taxon>
        <taxon>Heliobacteriaceae</taxon>
        <taxon>Heliobacterium</taxon>
    </lineage>
</organism>
<protein>
    <submittedName>
        <fullName evidence="9">Endospore germination permease</fullName>
    </submittedName>
</protein>